<evidence type="ECO:0000256" key="3">
    <source>
        <dbReference type="SAM" id="MobiDB-lite"/>
    </source>
</evidence>
<feature type="region of interest" description="Disordered" evidence="3">
    <location>
        <begin position="963"/>
        <end position="1044"/>
    </location>
</feature>
<feature type="transmembrane region" description="Helical" evidence="4">
    <location>
        <begin position="767"/>
        <end position="790"/>
    </location>
</feature>
<dbReference type="EMBL" id="HBFC01012662">
    <property type="protein sequence ID" value="CAD8704686.1"/>
    <property type="molecule type" value="Transcribed_RNA"/>
</dbReference>
<evidence type="ECO:0000256" key="1">
    <source>
        <dbReference type="ARBA" id="ARBA00004141"/>
    </source>
</evidence>
<comment type="subcellular location">
    <subcellularLocation>
        <location evidence="1">Membrane</location>
        <topology evidence="1">Multi-pass membrane protein</topology>
    </subcellularLocation>
</comment>
<evidence type="ECO:0000313" key="6">
    <source>
        <dbReference type="EMBL" id="CAD8704686.1"/>
    </source>
</evidence>
<feature type="domain" description="Mechanosensitive ion channel MscS" evidence="5">
    <location>
        <begin position="794"/>
        <end position="852"/>
    </location>
</feature>
<protein>
    <recommendedName>
        <fullName evidence="5">Mechanosensitive ion channel MscS domain-containing protein</fullName>
    </recommendedName>
</protein>
<feature type="region of interest" description="Disordered" evidence="3">
    <location>
        <begin position="1"/>
        <end position="107"/>
    </location>
</feature>
<keyword evidence="4" id="KW-1133">Transmembrane helix</keyword>
<dbReference type="PANTHER" id="PTHR31618:SF1">
    <property type="entry name" value="EF-HAND DOMAIN-CONTAINING PROTEIN"/>
    <property type="match status" value="1"/>
</dbReference>
<feature type="compositionally biased region" description="Polar residues" evidence="3">
    <location>
        <begin position="1032"/>
        <end position="1043"/>
    </location>
</feature>
<dbReference type="InterPro" id="IPR006685">
    <property type="entry name" value="MscS_channel_2nd"/>
</dbReference>
<dbReference type="GO" id="GO:0008381">
    <property type="term" value="F:mechanosensitive monoatomic ion channel activity"/>
    <property type="evidence" value="ECO:0007669"/>
    <property type="project" value="TreeGrafter"/>
</dbReference>
<accession>A0A7S0SEG5</accession>
<dbReference type="InterPro" id="IPR016688">
    <property type="entry name" value="MscS-like_plants/fungi"/>
</dbReference>
<proteinExistence type="inferred from homology"/>
<evidence type="ECO:0000259" key="5">
    <source>
        <dbReference type="Pfam" id="PF00924"/>
    </source>
</evidence>
<keyword evidence="4" id="KW-0812">Transmembrane</keyword>
<dbReference type="SUPFAM" id="SSF50182">
    <property type="entry name" value="Sm-like ribonucleoproteins"/>
    <property type="match status" value="1"/>
</dbReference>
<comment type="similarity">
    <text evidence="2">Belongs to the MscS (TC 1.A.23) family.</text>
</comment>
<dbReference type="InterPro" id="IPR010920">
    <property type="entry name" value="LSM_dom_sf"/>
</dbReference>
<feature type="compositionally biased region" description="Polar residues" evidence="3">
    <location>
        <begin position="971"/>
        <end position="985"/>
    </location>
</feature>
<gene>
    <name evidence="6" type="ORF">MANT1106_LOCUS7368</name>
</gene>
<feature type="compositionally biased region" description="Acidic residues" evidence="3">
    <location>
        <begin position="90"/>
        <end position="104"/>
    </location>
</feature>
<dbReference type="Pfam" id="PF00924">
    <property type="entry name" value="MS_channel_2nd"/>
    <property type="match status" value="1"/>
</dbReference>
<feature type="region of interest" description="Disordered" evidence="3">
    <location>
        <begin position="325"/>
        <end position="362"/>
    </location>
</feature>
<feature type="compositionally biased region" description="Polar residues" evidence="3">
    <location>
        <begin position="520"/>
        <end position="536"/>
    </location>
</feature>
<reference evidence="6" key="1">
    <citation type="submission" date="2021-01" db="EMBL/GenBank/DDBJ databases">
        <authorList>
            <person name="Corre E."/>
            <person name="Pelletier E."/>
            <person name="Niang G."/>
            <person name="Scheremetjew M."/>
            <person name="Finn R."/>
            <person name="Kale V."/>
            <person name="Holt S."/>
            <person name="Cochrane G."/>
            <person name="Meng A."/>
            <person name="Brown T."/>
            <person name="Cohen L."/>
        </authorList>
    </citation>
    <scope>NUCLEOTIDE SEQUENCE</scope>
    <source>
        <strain evidence="6">SL-175</strain>
    </source>
</reference>
<organism evidence="6">
    <name type="scientific">Mantoniella antarctica</name>
    <dbReference type="NCBI Taxonomy" id="81844"/>
    <lineage>
        <taxon>Eukaryota</taxon>
        <taxon>Viridiplantae</taxon>
        <taxon>Chlorophyta</taxon>
        <taxon>Mamiellophyceae</taxon>
        <taxon>Mamiellales</taxon>
        <taxon>Mamiellaceae</taxon>
        <taxon>Mantoniella</taxon>
    </lineage>
</organism>
<feature type="region of interest" description="Disordered" evidence="3">
    <location>
        <begin position="1082"/>
        <end position="1112"/>
    </location>
</feature>
<feature type="compositionally biased region" description="Gly residues" evidence="3">
    <location>
        <begin position="335"/>
        <end position="346"/>
    </location>
</feature>
<dbReference type="GO" id="GO:0006820">
    <property type="term" value="P:monoatomic anion transport"/>
    <property type="evidence" value="ECO:0007669"/>
    <property type="project" value="TreeGrafter"/>
</dbReference>
<dbReference type="GO" id="GO:0005886">
    <property type="term" value="C:plasma membrane"/>
    <property type="evidence" value="ECO:0007669"/>
    <property type="project" value="TreeGrafter"/>
</dbReference>
<dbReference type="AlphaFoldDB" id="A0A7S0SEG5"/>
<feature type="compositionally biased region" description="Basic and acidic residues" evidence="3">
    <location>
        <begin position="57"/>
        <end position="75"/>
    </location>
</feature>
<keyword evidence="4" id="KW-0472">Membrane</keyword>
<feature type="compositionally biased region" description="Basic and acidic residues" evidence="3">
    <location>
        <begin position="469"/>
        <end position="478"/>
    </location>
</feature>
<feature type="compositionally biased region" description="Polar residues" evidence="3">
    <location>
        <begin position="448"/>
        <end position="467"/>
    </location>
</feature>
<feature type="compositionally biased region" description="Polar residues" evidence="3">
    <location>
        <begin position="417"/>
        <end position="429"/>
    </location>
</feature>
<evidence type="ECO:0000256" key="2">
    <source>
        <dbReference type="ARBA" id="ARBA00008017"/>
    </source>
</evidence>
<feature type="region of interest" description="Disordered" evidence="3">
    <location>
        <begin position="520"/>
        <end position="543"/>
    </location>
</feature>
<name>A0A7S0SEG5_9CHLO</name>
<feature type="compositionally biased region" description="Polar residues" evidence="3">
    <location>
        <begin position="1"/>
        <end position="11"/>
    </location>
</feature>
<evidence type="ECO:0000256" key="4">
    <source>
        <dbReference type="SAM" id="Phobius"/>
    </source>
</evidence>
<feature type="region of interest" description="Disordered" evidence="3">
    <location>
        <begin position="401"/>
        <end position="488"/>
    </location>
</feature>
<feature type="transmembrane region" description="Helical" evidence="4">
    <location>
        <begin position="740"/>
        <end position="761"/>
    </location>
</feature>
<dbReference type="PANTHER" id="PTHR31618">
    <property type="entry name" value="MECHANOSENSITIVE ION CHANNEL PROTEIN 5"/>
    <property type="match status" value="1"/>
</dbReference>
<sequence>MQPSSFPTSSYDVKLWVGQGSGPSGLKHQPDPAGAAHAEPQEERAQTAQGAGASVGHFDEKGKETSHADLKENDGVRSAGTNGGGGGGEGEGDANNESDGDDDDKGCLHEASTVAQNAVREVTHRLDFLVGVACLTIALWLRVSRTNKKDGEPVGDNHTWRWVLFVACILLGRFFARTVVAVTIYSLDRLAASALVERDRGYLQSGIYYLHVLRHEIKVLLLFVGITASWSSLIRPVTQVASEVYVNTARSLGCTCVVVFAYLVHQLLIKTLTSRLHSSTFWEQLHSTARQEHILKQLAGPPIRPRPRPHTRARARWALVKGSARLTQAGSSGSRPGGSGAGGSRGGSPARSEDGGSGAQRAKFGTASLSSLSAASLKRHGADIAAAASATVVAAATAAARRLPGHRRSTSTHSDESNSNLSTATSDDGNASRVEGVTRAGAGAGAASSTSYPLPSTGNVPSTQASRGASHDNPELIHPHRATTSSTTTAAATASVAAATVAAASVAAAAAAAAAAANETPTLNTVQESQNATSVSDDGLTSGRLSSLASTASSLSDYDVPMTAAAAAAAVGATEEPLSPSRVSLAVINAAVRHVRRGHLSLPFRVTTKAISSLSNGAKGPVAATKGSKQSFFRRWKGADERGGAFNGDATTTEQEADYVAQMMYNHLRRAGQPFVTPVAVADFVDANTMEEAFDLIGGSDTGVRALALSNMEAAMRKIYLEREALGQTLSDTSGLVQNVGVMFGFVLGTIALFVSLGIFHVDIASLWLLVSSALLAFAFVFGSTAATMFRALIMIFSTNPFGVGDWVRMGDDTVKIKELGLNFIVVINVWGEVLFVPVTTMLDSRIFNLSRSSPLWMSSKFIVDLGMTATDFEHIVTAMSAHVDSDNTNYTPSTFSLYCYQLDDPLKLQLSCFYQLAFNASEFEKKLRTNSRFLHALQIALMEINLSYAGTDGQIFKCEERRTVPKPISRRQSVTGHQSRTGRQSPMAEESGARGADGSKTAHGSRGAQHDDGGGGLGGEDGDEEHEPARQRQQQKQRNLEAQQMRDIHDIVERHHRSLSAESYEDVHCDPASENMHGWAGGYTVKTHTGGQQDRDRGGAGSTDRNGVNMSVGRTGREPHGMDGNSHIPGCGAGVLKPNELDVGLRFRGGYRIPGRLRHYAGQLRDMREVVAFDAFDEQFTE</sequence>